<dbReference type="InterPro" id="IPR050134">
    <property type="entry name" value="NAD-dep_sirtuin_deacylases"/>
</dbReference>
<keyword evidence="2" id="KW-0808">Transferase</keyword>
<comment type="caution">
    <text evidence="6">The sequence shown here is derived from an EMBL/GenBank/DDBJ whole genome shotgun (WGS) entry which is preliminary data.</text>
</comment>
<protein>
    <recommendedName>
        <fullName evidence="1">protein acetyllysine N-acetyltransferase</fullName>
        <ecNumber evidence="1">2.3.1.286</ecNumber>
    </recommendedName>
</protein>
<name>A0ABS3L805_9ENTE</name>
<feature type="binding site" evidence="4">
    <location>
        <position position="146"/>
    </location>
    <ligand>
        <name>Zn(2+)</name>
        <dbReference type="ChEBI" id="CHEBI:29105"/>
    </ligand>
</feature>
<evidence type="ECO:0000256" key="4">
    <source>
        <dbReference type="PROSITE-ProRule" id="PRU00236"/>
    </source>
</evidence>
<keyword evidence="7" id="KW-1185">Reference proteome</keyword>
<dbReference type="InterPro" id="IPR026590">
    <property type="entry name" value="Ssirtuin_cat_dom"/>
</dbReference>
<organism evidence="6 7">
    <name type="scientific">Candidatus Enterococcus moelleringii</name>
    <dbReference type="NCBI Taxonomy" id="2815325"/>
    <lineage>
        <taxon>Bacteria</taxon>
        <taxon>Bacillati</taxon>
        <taxon>Bacillota</taxon>
        <taxon>Bacilli</taxon>
        <taxon>Lactobacillales</taxon>
        <taxon>Enterococcaceae</taxon>
        <taxon>Enterococcus</taxon>
    </lineage>
</organism>
<feature type="binding site" evidence="4">
    <location>
        <position position="128"/>
    </location>
    <ligand>
        <name>Zn(2+)</name>
        <dbReference type="ChEBI" id="CHEBI:29105"/>
    </ligand>
</feature>
<evidence type="ECO:0000256" key="1">
    <source>
        <dbReference type="ARBA" id="ARBA00012928"/>
    </source>
</evidence>
<keyword evidence="4" id="KW-0479">Metal-binding</keyword>
<dbReference type="RefSeq" id="WP_207672698.1">
    <property type="nucleotide sequence ID" value="NZ_JAFREM010000011.1"/>
</dbReference>
<dbReference type="InterPro" id="IPR029035">
    <property type="entry name" value="DHS-like_NAD/FAD-binding_dom"/>
</dbReference>
<feature type="active site" description="Proton acceptor" evidence="4">
    <location>
        <position position="117"/>
    </location>
</feature>
<keyword evidence="3" id="KW-0520">NAD</keyword>
<dbReference type="Gene3D" id="3.30.1600.10">
    <property type="entry name" value="SIR2/SIRT2 'Small Domain"/>
    <property type="match status" value="1"/>
</dbReference>
<feature type="binding site" evidence="4">
    <location>
        <position position="125"/>
    </location>
    <ligand>
        <name>Zn(2+)</name>
        <dbReference type="ChEBI" id="CHEBI:29105"/>
    </ligand>
</feature>
<dbReference type="Proteomes" id="UP000664601">
    <property type="component" value="Unassembled WGS sequence"/>
</dbReference>
<dbReference type="Gene3D" id="3.40.50.1220">
    <property type="entry name" value="TPP-binding domain"/>
    <property type="match status" value="1"/>
</dbReference>
<dbReference type="EC" id="2.3.1.286" evidence="1"/>
<proteinExistence type="predicted"/>
<keyword evidence="4" id="KW-0862">Zinc</keyword>
<dbReference type="NCBIfam" id="NF001752">
    <property type="entry name" value="PRK00481.1-1"/>
    <property type="match status" value="1"/>
</dbReference>
<dbReference type="SUPFAM" id="SSF52467">
    <property type="entry name" value="DHS-like NAD/FAD-binding domain"/>
    <property type="match status" value="1"/>
</dbReference>
<accession>A0ABS3L805</accession>
<reference evidence="6 7" key="1">
    <citation type="submission" date="2021-03" db="EMBL/GenBank/DDBJ databases">
        <title>Enterococcal diversity collection.</title>
        <authorList>
            <person name="Gilmore M.S."/>
            <person name="Schwartzman J."/>
            <person name="Van Tyne D."/>
            <person name="Martin M."/>
            <person name="Earl A.M."/>
            <person name="Manson A.L."/>
            <person name="Straub T."/>
            <person name="Salamzade R."/>
            <person name="Saavedra J."/>
            <person name="Lebreton F."/>
            <person name="Prichula J."/>
            <person name="Schaufler K."/>
            <person name="Gaca A."/>
            <person name="Sgardioli B."/>
            <person name="Wagenaar J."/>
            <person name="Strong T."/>
        </authorList>
    </citation>
    <scope>NUCLEOTIDE SEQUENCE [LARGE SCALE GENOMIC DNA]</scope>
    <source>
        <strain evidence="6 7">669A</strain>
    </source>
</reference>
<gene>
    <name evidence="6" type="ORF">JZO70_06285</name>
</gene>
<evidence type="ECO:0000259" key="5">
    <source>
        <dbReference type="PROSITE" id="PS50305"/>
    </source>
</evidence>
<dbReference type="PANTHER" id="PTHR11085:SF4">
    <property type="entry name" value="NAD-DEPENDENT PROTEIN DEACYLASE"/>
    <property type="match status" value="1"/>
</dbReference>
<feature type="domain" description="Deacetylase sirtuin-type" evidence="5">
    <location>
        <begin position="1"/>
        <end position="232"/>
    </location>
</feature>
<dbReference type="InterPro" id="IPR026591">
    <property type="entry name" value="Sirtuin_cat_small_dom_sf"/>
</dbReference>
<evidence type="ECO:0000256" key="3">
    <source>
        <dbReference type="ARBA" id="ARBA00023027"/>
    </source>
</evidence>
<dbReference type="InterPro" id="IPR003000">
    <property type="entry name" value="Sirtuin"/>
</dbReference>
<dbReference type="EMBL" id="JAFREM010000011">
    <property type="protein sequence ID" value="MBO1305757.1"/>
    <property type="molecule type" value="Genomic_DNA"/>
</dbReference>
<evidence type="ECO:0000313" key="7">
    <source>
        <dbReference type="Proteomes" id="UP000664601"/>
    </source>
</evidence>
<feature type="binding site" evidence="4">
    <location>
        <position position="142"/>
    </location>
    <ligand>
        <name>Zn(2+)</name>
        <dbReference type="ChEBI" id="CHEBI:29105"/>
    </ligand>
</feature>
<dbReference type="PROSITE" id="PS50305">
    <property type="entry name" value="SIRTUIN"/>
    <property type="match status" value="1"/>
</dbReference>
<evidence type="ECO:0000256" key="2">
    <source>
        <dbReference type="ARBA" id="ARBA00022679"/>
    </source>
</evidence>
<sequence>MDTTIQAAVEKIQQAKSITFLTGAGVSTPSGVPDYRSLMGVYQGIDAPEYLLSIDCLDREPDKFYRFVKTLYHPTAKPNVIHKKMAKLESRKPVWIVSQNIDGLHQAAGSQQLVNFHGSLYDCYCRKCGQAVPWQEYLVSDHHENCGGQIRPGIVLYGEGFTEDTLSQAIHAVNVSDLVVIVGTSFQVHPFCDLIYEKKESAAVLAINQTPIYIPGKYEFVEAEGSAVFEQV</sequence>
<evidence type="ECO:0000313" key="6">
    <source>
        <dbReference type="EMBL" id="MBO1305757.1"/>
    </source>
</evidence>
<dbReference type="PANTHER" id="PTHR11085">
    <property type="entry name" value="NAD-DEPENDENT PROTEIN DEACYLASE SIRTUIN-5, MITOCHONDRIAL-RELATED"/>
    <property type="match status" value="1"/>
</dbReference>
<dbReference type="Pfam" id="PF02146">
    <property type="entry name" value="SIR2"/>
    <property type="match status" value="1"/>
</dbReference>